<dbReference type="SUPFAM" id="SSF81383">
    <property type="entry name" value="F-box domain"/>
    <property type="match status" value="1"/>
</dbReference>
<organism evidence="2 3">
    <name type="scientific">Mya arenaria</name>
    <name type="common">Soft-shell clam</name>
    <dbReference type="NCBI Taxonomy" id="6604"/>
    <lineage>
        <taxon>Eukaryota</taxon>
        <taxon>Metazoa</taxon>
        <taxon>Spiralia</taxon>
        <taxon>Lophotrochozoa</taxon>
        <taxon>Mollusca</taxon>
        <taxon>Bivalvia</taxon>
        <taxon>Autobranchia</taxon>
        <taxon>Heteroconchia</taxon>
        <taxon>Euheterodonta</taxon>
        <taxon>Imparidentia</taxon>
        <taxon>Neoheterodontei</taxon>
        <taxon>Myida</taxon>
        <taxon>Myoidea</taxon>
        <taxon>Myidae</taxon>
        <taxon>Mya</taxon>
    </lineage>
</organism>
<dbReference type="InterPro" id="IPR001810">
    <property type="entry name" value="F-box_dom"/>
</dbReference>
<sequence>MSHLSNEVSHPEVISLVDHSSPITCLPTETLTEIFQHLPCREIVQCSQTCQRWHKIIQHSDAIWRRLCRSLTDFQQDIEIDRLRGYTWRATFQRYYGANGVKLLWRQGVFSNILTYDQLPASGFCHLDTASWGQILQWELERS</sequence>
<dbReference type="SMART" id="SM00256">
    <property type="entry name" value="FBOX"/>
    <property type="match status" value="1"/>
</dbReference>
<accession>A0ABY7FDP5</accession>
<proteinExistence type="predicted"/>
<dbReference type="PANTHER" id="PTHR12874">
    <property type="entry name" value="F-BOX ONLY PROTEIN 48-RELATED"/>
    <property type="match status" value="1"/>
</dbReference>
<dbReference type="InterPro" id="IPR036047">
    <property type="entry name" value="F-box-like_dom_sf"/>
</dbReference>
<reference evidence="2" key="1">
    <citation type="submission" date="2022-11" db="EMBL/GenBank/DDBJ databases">
        <title>Centuries of genome instability and evolution in soft-shell clam transmissible cancer (bioRxiv).</title>
        <authorList>
            <person name="Hart S.F.M."/>
            <person name="Yonemitsu M.A."/>
            <person name="Giersch R.M."/>
            <person name="Beal B.F."/>
            <person name="Arriagada G."/>
            <person name="Davis B.W."/>
            <person name="Ostrander E.A."/>
            <person name="Goff S.P."/>
            <person name="Metzger M.J."/>
        </authorList>
    </citation>
    <scope>NUCLEOTIDE SEQUENCE</scope>
    <source>
        <strain evidence="2">MELC-2E11</strain>
        <tissue evidence="2">Siphon/mantle</tissue>
    </source>
</reference>
<name>A0ABY7FDP5_MYAAR</name>
<evidence type="ECO:0000313" key="2">
    <source>
        <dbReference type="EMBL" id="WAR18979.1"/>
    </source>
</evidence>
<gene>
    <name evidence="2" type="ORF">MAR_000817</name>
</gene>
<dbReference type="Proteomes" id="UP001164746">
    <property type="component" value="Chromosome 11"/>
</dbReference>
<dbReference type="Gene3D" id="1.20.1280.50">
    <property type="match status" value="1"/>
</dbReference>
<dbReference type="PROSITE" id="PS50181">
    <property type="entry name" value="FBOX"/>
    <property type="match status" value="1"/>
</dbReference>
<dbReference type="EMBL" id="CP111022">
    <property type="protein sequence ID" value="WAR18979.1"/>
    <property type="molecule type" value="Genomic_DNA"/>
</dbReference>
<dbReference type="CDD" id="cd09917">
    <property type="entry name" value="F-box_SF"/>
    <property type="match status" value="1"/>
</dbReference>
<evidence type="ECO:0000259" key="1">
    <source>
        <dbReference type="PROSITE" id="PS50181"/>
    </source>
</evidence>
<keyword evidence="3" id="KW-1185">Reference proteome</keyword>
<protein>
    <submittedName>
        <fullName evidence="2">FBX48-like protein</fullName>
    </submittedName>
</protein>
<dbReference type="Pfam" id="PF12937">
    <property type="entry name" value="F-box-like"/>
    <property type="match status" value="1"/>
</dbReference>
<evidence type="ECO:0000313" key="3">
    <source>
        <dbReference type="Proteomes" id="UP001164746"/>
    </source>
</evidence>
<feature type="domain" description="F-box" evidence="1">
    <location>
        <begin position="20"/>
        <end position="67"/>
    </location>
</feature>
<dbReference type="PANTHER" id="PTHR12874:SF9">
    <property type="entry name" value="F-BOX ONLY PROTEIN 48"/>
    <property type="match status" value="1"/>
</dbReference>